<proteinExistence type="predicted"/>
<reference evidence="1" key="1">
    <citation type="journal article" date="2014" name="Genome Biol. Evol.">
        <title>Pangenome evidence for extensive interdomain horizontal transfer affecting lineage core and shell genes in uncultured planktonic thaumarchaeota and euryarchaeota.</title>
        <authorList>
            <person name="Deschamps P."/>
            <person name="Zivanovic Y."/>
            <person name="Moreira D."/>
            <person name="Rodriguez-Valera F."/>
            <person name="Lopez-Garcia P."/>
        </authorList>
    </citation>
    <scope>NUCLEOTIDE SEQUENCE</scope>
</reference>
<dbReference type="EMBL" id="KF900507">
    <property type="protein sequence ID" value="AIE97425.1"/>
    <property type="molecule type" value="Genomic_DNA"/>
</dbReference>
<accession>A0A075G0A5</accession>
<sequence>MFKDIKKKAEEKASEVKDVTVSVGGKVADQAKNLGESASDLATDAVKTASDAAATAGKMAKGAIDSVVISLATKIVIRSMKKVGKRGSSYISDDSKYGMFVDRTWEILPLPVRLVGRDSLGYDTAMFTLRNTVFGKDDNEPEIDKNDEGLIKKTIKGMFR</sequence>
<dbReference type="AlphaFoldDB" id="A0A075G0A5"/>
<organism evidence="1">
    <name type="scientific">uncultured marine group II/III euryarchaeote AD1000_99_D12</name>
    <dbReference type="NCBI Taxonomy" id="1457831"/>
    <lineage>
        <taxon>Archaea</taxon>
        <taxon>Methanobacteriati</taxon>
        <taxon>Methanobacteriota</taxon>
        <taxon>environmental samples</taxon>
    </lineage>
</organism>
<protein>
    <submittedName>
        <fullName evidence="1">Uncharacterized protein</fullName>
    </submittedName>
</protein>
<name>A0A075G0A5_9EURY</name>
<evidence type="ECO:0000313" key="1">
    <source>
        <dbReference type="EMBL" id="AIE97425.1"/>
    </source>
</evidence>